<evidence type="ECO:0000313" key="2">
    <source>
        <dbReference type="Proteomes" id="UP000027600"/>
    </source>
</evidence>
<sequence>MSPSALFCQLGCDFPQNSILLMRELPARLSVFDTIGIDQGFDSLGLCFG</sequence>
<gene>
    <name evidence="1" type="ORF">RBI_I02004</name>
</gene>
<dbReference type="EMBL" id="HF545616">
    <property type="protein sequence ID" value="CCO05702.1"/>
    <property type="molecule type" value="Genomic_DNA"/>
</dbReference>
<accession>A0ABM9QID9</accession>
<proteinExistence type="predicted"/>
<protein>
    <submittedName>
        <fullName evidence="1">Uncharacterized protein</fullName>
    </submittedName>
</protein>
<organism evidence="1 2">
    <name type="scientific">Ruminococcus bicirculans</name>
    <name type="common">ex Wegman et al. 2014</name>
    <dbReference type="NCBI Taxonomy" id="1160721"/>
    <lineage>
        <taxon>Bacteria</taxon>
        <taxon>Bacillati</taxon>
        <taxon>Bacillota</taxon>
        <taxon>Clostridia</taxon>
        <taxon>Eubacteriales</taxon>
        <taxon>Oscillospiraceae</taxon>
        <taxon>Ruminococcus</taxon>
    </lineage>
</organism>
<keyword evidence="2" id="KW-1185">Reference proteome</keyword>
<evidence type="ECO:0000313" key="1">
    <source>
        <dbReference type="EMBL" id="CCO05702.1"/>
    </source>
</evidence>
<name>A0ABM9QID9_9FIRM</name>
<dbReference type="Proteomes" id="UP000027600">
    <property type="component" value="Chromosome I"/>
</dbReference>
<reference evidence="1 2" key="1">
    <citation type="journal article" date="2014" name="Int. J. Syst. Evol. Microbiol.">
        <title>Complete genome of a new Firmicutes species belonging to the dominant human colonic microbiota ('Ruminococcus bicirculans') reveals two chromosomes and a selective capacity to utilize plant glucans.</title>
        <authorList>
            <consortium name="NISC Comparative Sequencing Program"/>
            <person name="Wegmann U."/>
            <person name="Louis P."/>
            <person name="Goesmann A."/>
            <person name="Henrissat B."/>
            <person name="Duncan S.H."/>
            <person name="Flint H.J."/>
        </authorList>
    </citation>
    <scope>NUCLEOTIDE SEQUENCE [LARGE SCALE GENOMIC DNA]</scope>
    <source>
        <strain evidence="1 2">80/3</strain>
    </source>
</reference>